<comment type="caution">
    <text evidence="2">The sequence shown here is derived from an EMBL/GenBank/DDBJ whole genome shotgun (WGS) entry which is preliminary data.</text>
</comment>
<organism evidence="2 3">
    <name type="scientific">Paenibacillus farraposensis</name>
    <dbReference type="NCBI Taxonomy" id="2807095"/>
    <lineage>
        <taxon>Bacteria</taxon>
        <taxon>Bacillati</taxon>
        <taxon>Bacillota</taxon>
        <taxon>Bacilli</taxon>
        <taxon>Bacillales</taxon>
        <taxon>Paenibacillaceae</taxon>
        <taxon>Paenibacillus</taxon>
    </lineage>
</organism>
<sequence>MKKFAIILSALLLFVVGAPNIYAAQDDTTVPQPDIVSATIVVDRAYKTVPLDNSAVVSFLTKEERL</sequence>
<name>A0ABW4DHL9_9BACL</name>
<gene>
    <name evidence="2" type="ORF">ACFQ5D_23375</name>
</gene>
<protein>
    <submittedName>
        <fullName evidence="2">Uncharacterized protein</fullName>
    </submittedName>
</protein>
<keyword evidence="1" id="KW-0732">Signal</keyword>
<evidence type="ECO:0000256" key="1">
    <source>
        <dbReference type="SAM" id="SignalP"/>
    </source>
</evidence>
<dbReference type="RefSeq" id="WP_229524169.1">
    <property type="nucleotide sequence ID" value="NZ_JAFFQR010000063.1"/>
</dbReference>
<dbReference type="EMBL" id="JBHTNZ010000084">
    <property type="protein sequence ID" value="MFD1464197.1"/>
    <property type="molecule type" value="Genomic_DNA"/>
</dbReference>
<reference evidence="3" key="1">
    <citation type="journal article" date="2019" name="Int. J. Syst. Evol. Microbiol.">
        <title>The Global Catalogue of Microorganisms (GCM) 10K type strain sequencing project: providing services to taxonomists for standard genome sequencing and annotation.</title>
        <authorList>
            <consortium name="The Broad Institute Genomics Platform"/>
            <consortium name="The Broad Institute Genome Sequencing Center for Infectious Disease"/>
            <person name="Wu L."/>
            <person name="Ma J."/>
        </authorList>
    </citation>
    <scope>NUCLEOTIDE SEQUENCE [LARGE SCALE GENOMIC DNA]</scope>
    <source>
        <strain evidence="3">CCM 9147</strain>
    </source>
</reference>
<evidence type="ECO:0000313" key="3">
    <source>
        <dbReference type="Proteomes" id="UP001597340"/>
    </source>
</evidence>
<keyword evidence="3" id="KW-1185">Reference proteome</keyword>
<accession>A0ABW4DHL9</accession>
<feature type="chain" id="PRO_5046951559" evidence="1">
    <location>
        <begin position="24"/>
        <end position="66"/>
    </location>
</feature>
<dbReference type="Proteomes" id="UP001597340">
    <property type="component" value="Unassembled WGS sequence"/>
</dbReference>
<evidence type="ECO:0000313" key="2">
    <source>
        <dbReference type="EMBL" id="MFD1464197.1"/>
    </source>
</evidence>
<feature type="signal peptide" evidence="1">
    <location>
        <begin position="1"/>
        <end position="23"/>
    </location>
</feature>
<proteinExistence type="predicted"/>